<dbReference type="PROSITE" id="PS51186">
    <property type="entry name" value="GNAT"/>
    <property type="match status" value="1"/>
</dbReference>
<sequence>MKIPVIKLKRALLRPLKLTDAESITRNANNKNIAWNLTDRFPYPYKIADAKKWIKKNLSKKMDERTFAVVIDDLAVGAISITRNNEHSGVIGYWLGEKYWGRGIMTEVVRAIVQHAFKDKKIIRISANIHTDNPGSKRVIERAGFKREGVLKKHAKRFGKYKDVYVYAKVR</sequence>
<name>A0A1G2P3S7_9BACT</name>
<evidence type="ECO:0000313" key="6">
    <source>
        <dbReference type="Proteomes" id="UP000177269"/>
    </source>
</evidence>
<dbReference type="GO" id="GO:0016747">
    <property type="term" value="F:acyltransferase activity, transferring groups other than amino-acyl groups"/>
    <property type="evidence" value="ECO:0007669"/>
    <property type="project" value="InterPro"/>
</dbReference>
<dbReference type="Pfam" id="PF13302">
    <property type="entry name" value="Acetyltransf_3"/>
    <property type="match status" value="1"/>
</dbReference>
<keyword evidence="1" id="KW-0808">Transferase</keyword>
<keyword evidence="2" id="KW-0012">Acyltransferase</keyword>
<protein>
    <recommendedName>
        <fullName evidence="4">N-acetyltransferase domain-containing protein</fullName>
    </recommendedName>
</protein>
<accession>A0A1G2P3S7</accession>
<dbReference type="Gene3D" id="3.40.630.30">
    <property type="match status" value="1"/>
</dbReference>
<feature type="domain" description="N-acetyltransferase" evidence="4">
    <location>
        <begin position="11"/>
        <end position="171"/>
    </location>
</feature>
<evidence type="ECO:0000256" key="2">
    <source>
        <dbReference type="ARBA" id="ARBA00023315"/>
    </source>
</evidence>
<dbReference type="EMBL" id="MHSK01000002">
    <property type="protein sequence ID" value="OHA42998.1"/>
    <property type="molecule type" value="Genomic_DNA"/>
</dbReference>
<proteinExistence type="inferred from homology"/>
<dbReference type="InterPro" id="IPR051531">
    <property type="entry name" value="N-acetyltransferase"/>
</dbReference>
<reference evidence="5 6" key="1">
    <citation type="journal article" date="2016" name="Nat. Commun.">
        <title>Thousands of microbial genomes shed light on interconnected biogeochemical processes in an aquifer system.</title>
        <authorList>
            <person name="Anantharaman K."/>
            <person name="Brown C.T."/>
            <person name="Hug L.A."/>
            <person name="Sharon I."/>
            <person name="Castelle C.J."/>
            <person name="Probst A.J."/>
            <person name="Thomas B.C."/>
            <person name="Singh A."/>
            <person name="Wilkins M.J."/>
            <person name="Karaoz U."/>
            <person name="Brodie E.L."/>
            <person name="Williams K.H."/>
            <person name="Hubbard S.S."/>
            <person name="Banfield J.F."/>
        </authorList>
    </citation>
    <scope>NUCLEOTIDE SEQUENCE [LARGE SCALE GENOMIC DNA]</scope>
</reference>
<comment type="caution">
    <text evidence="5">The sequence shown here is derived from an EMBL/GenBank/DDBJ whole genome shotgun (WGS) entry which is preliminary data.</text>
</comment>
<gene>
    <name evidence="5" type="ORF">A3G52_02030</name>
</gene>
<organism evidence="5 6">
    <name type="scientific">Candidatus Taylorbacteria bacterium RIFCSPLOWO2_12_FULL_43_20</name>
    <dbReference type="NCBI Taxonomy" id="1802332"/>
    <lineage>
        <taxon>Bacteria</taxon>
        <taxon>Candidatus Tayloriibacteriota</taxon>
    </lineage>
</organism>
<evidence type="ECO:0000313" key="5">
    <source>
        <dbReference type="EMBL" id="OHA42998.1"/>
    </source>
</evidence>
<dbReference type="InterPro" id="IPR016181">
    <property type="entry name" value="Acyl_CoA_acyltransferase"/>
</dbReference>
<dbReference type="Proteomes" id="UP000177269">
    <property type="component" value="Unassembled WGS sequence"/>
</dbReference>
<evidence type="ECO:0000256" key="1">
    <source>
        <dbReference type="ARBA" id="ARBA00022679"/>
    </source>
</evidence>
<evidence type="ECO:0000259" key="4">
    <source>
        <dbReference type="PROSITE" id="PS51186"/>
    </source>
</evidence>
<comment type="similarity">
    <text evidence="3">Belongs to the acetyltransferase family. RimJ subfamily.</text>
</comment>
<dbReference type="AlphaFoldDB" id="A0A1G2P3S7"/>
<evidence type="ECO:0000256" key="3">
    <source>
        <dbReference type="ARBA" id="ARBA00038502"/>
    </source>
</evidence>
<dbReference type="PANTHER" id="PTHR43792:SF8">
    <property type="entry name" value="[RIBOSOMAL PROTEIN US5]-ALANINE N-ACETYLTRANSFERASE"/>
    <property type="match status" value="1"/>
</dbReference>
<dbReference type="PANTHER" id="PTHR43792">
    <property type="entry name" value="GNAT FAMILY, PUTATIVE (AFU_ORTHOLOGUE AFUA_3G00765)-RELATED-RELATED"/>
    <property type="match status" value="1"/>
</dbReference>
<dbReference type="SUPFAM" id="SSF55729">
    <property type="entry name" value="Acyl-CoA N-acyltransferases (Nat)"/>
    <property type="match status" value="1"/>
</dbReference>
<dbReference type="InterPro" id="IPR000182">
    <property type="entry name" value="GNAT_dom"/>
</dbReference>